<dbReference type="Proteomes" id="UP001501035">
    <property type="component" value="Unassembled WGS sequence"/>
</dbReference>
<dbReference type="InterPro" id="IPR001054">
    <property type="entry name" value="A/G_cyclase"/>
</dbReference>
<dbReference type="CDD" id="cd06225">
    <property type="entry name" value="HAMP"/>
    <property type="match status" value="1"/>
</dbReference>
<reference evidence="11" key="1">
    <citation type="journal article" date="2019" name="Int. J. Syst. Evol. Microbiol.">
        <title>The Global Catalogue of Microorganisms (GCM) 10K type strain sequencing project: providing services to taxonomists for standard genome sequencing and annotation.</title>
        <authorList>
            <consortium name="The Broad Institute Genomics Platform"/>
            <consortium name="The Broad Institute Genome Sequencing Center for Infectious Disease"/>
            <person name="Wu L."/>
            <person name="Ma J."/>
        </authorList>
    </citation>
    <scope>NUCLEOTIDE SEQUENCE [LARGE SCALE GENOMIC DNA]</scope>
    <source>
        <strain evidence="11">JCM 14234</strain>
    </source>
</reference>
<evidence type="ECO:0000256" key="2">
    <source>
        <dbReference type="ARBA" id="ARBA00005381"/>
    </source>
</evidence>
<accession>A0ABP6LB78</accession>
<evidence type="ECO:0000259" key="9">
    <source>
        <dbReference type="PROSITE" id="PS50885"/>
    </source>
</evidence>
<evidence type="ECO:0000313" key="10">
    <source>
        <dbReference type="EMBL" id="GAA3034419.1"/>
    </source>
</evidence>
<dbReference type="PANTHER" id="PTHR43081">
    <property type="entry name" value="ADENYLATE CYCLASE, TERMINAL-DIFFERENTIATION SPECIFIC-RELATED"/>
    <property type="match status" value="1"/>
</dbReference>
<evidence type="ECO:0000256" key="3">
    <source>
        <dbReference type="ARBA" id="ARBA00022475"/>
    </source>
</evidence>
<keyword evidence="6 7" id="KW-0472">Membrane</keyword>
<feature type="transmembrane region" description="Helical" evidence="7">
    <location>
        <begin position="137"/>
        <end position="160"/>
    </location>
</feature>
<name>A0ABP6LB78_9ACTN</name>
<dbReference type="InterPro" id="IPR029787">
    <property type="entry name" value="Nucleotide_cyclase"/>
</dbReference>
<dbReference type="SUPFAM" id="SSF55073">
    <property type="entry name" value="Nucleotide cyclase"/>
    <property type="match status" value="1"/>
</dbReference>
<feature type="transmembrane region" description="Helical" evidence="7">
    <location>
        <begin position="188"/>
        <end position="210"/>
    </location>
</feature>
<dbReference type="InterPro" id="IPR003660">
    <property type="entry name" value="HAMP_dom"/>
</dbReference>
<dbReference type="PROSITE" id="PS50885">
    <property type="entry name" value="HAMP"/>
    <property type="match status" value="1"/>
</dbReference>
<comment type="caution">
    <text evidence="10">The sequence shown here is derived from an EMBL/GenBank/DDBJ whole genome shotgun (WGS) entry which is preliminary data.</text>
</comment>
<feature type="transmembrane region" description="Helical" evidence="7">
    <location>
        <begin position="55"/>
        <end position="75"/>
    </location>
</feature>
<feature type="transmembrane region" description="Helical" evidence="7">
    <location>
        <begin position="20"/>
        <end position="43"/>
    </location>
</feature>
<feature type="transmembrane region" description="Helical" evidence="7">
    <location>
        <begin position="107"/>
        <end position="130"/>
    </location>
</feature>
<keyword evidence="11" id="KW-1185">Reference proteome</keyword>
<dbReference type="SMART" id="SM00304">
    <property type="entry name" value="HAMP"/>
    <property type="match status" value="1"/>
</dbReference>
<dbReference type="Pfam" id="PF00672">
    <property type="entry name" value="HAMP"/>
    <property type="match status" value="1"/>
</dbReference>
<organism evidence="10 11">
    <name type="scientific">Gordonia defluvii</name>
    <dbReference type="NCBI Taxonomy" id="283718"/>
    <lineage>
        <taxon>Bacteria</taxon>
        <taxon>Bacillati</taxon>
        <taxon>Actinomycetota</taxon>
        <taxon>Actinomycetes</taxon>
        <taxon>Mycobacteriales</taxon>
        <taxon>Gordoniaceae</taxon>
        <taxon>Gordonia</taxon>
    </lineage>
</organism>
<keyword evidence="5 7" id="KW-1133">Transmembrane helix</keyword>
<evidence type="ECO:0000256" key="5">
    <source>
        <dbReference type="ARBA" id="ARBA00022989"/>
    </source>
</evidence>
<evidence type="ECO:0000256" key="6">
    <source>
        <dbReference type="ARBA" id="ARBA00023136"/>
    </source>
</evidence>
<comment type="similarity">
    <text evidence="2">Belongs to the adenylyl cyclase class-3 family.</text>
</comment>
<dbReference type="InterPro" id="IPR050697">
    <property type="entry name" value="Adenylyl/Guanylyl_Cyclase_3/4"/>
</dbReference>
<feature type="domain" description="HAMP" evidence="9">
    <location>
        <begin position="246"/>
        <end position="298"/>
    </location>
</feature>
<keyword evidence="3" id="KW-1003">Cell membrane</keyword>
<dbReference type="SUPFAM" id="SSF158472">
    <property type="entry name" value="HAMP domain-like"/>
    <property type="match status" value="1"/>
</dbReference>
<evidence type="ECO:0000313" key="11">
    <source>
        <dbReference type="Proteomes" id="UP001501035"/>
    </source>
</evidence>
<feature type="transmembrane region" description="Helical" evidence="7">
    <location>
        <begin position="222"/>
        <end position="246"/>
    </location>
</feature>
<dbReference type="CDD" id="cd07302">
    <property type="entry name" value="CHD"/>
    <property type="match status" value="1"/>
</dbReference>
<protein>
    <recommendedName>
        <fullName evidence="12">Cyclase</fullName>
    </recommendedName>
</protein>
<dbReference type="EMBL" id="BAAAVS010000021">
    <property type="protein sequence ID" value="GAA3034419.1"/>
    <property type="molecule type" value="Genomic_DNA"/>
</dbReference>
<dbReference type="SMART" id="SM00044">
    <property type="entry name" value="CYCc"/>
    <property type="match status" value="1"/>
</dbReference>
<feature type="domain" description="Guanylate cyclase" evidence="8">
    <location>
        <begin position="331"/>
        <end position="456"/>
    </location>
</feature>
<evidence type="ECO:0000256" key="1">
    <source>
        <dbReference type="ARBA" id="ARBA00004651"/>
    </source>
</evidence>
<keyword evidence="4 7" id="KW-0812">Transmembrane</keyword>
<evidence type="ECO:0008006" key="12">
    <source>
        <dbReference type="Google" id="ProtNLM"/>
    </source>
</evidence>
<dbReference type="PANTHER" id="PTHR43081:SF17">
    <property type="entry name" value="BLL5647 PROTEIN"/>
    <property type="match status" value="1"/>
</dbReference>
<gene>
    <name evidence="10" type="ORF">GCM10010528_14100</name>
</gene>
<dbReference type="Gene3D" id="3.30.70.1230">
    <property type="entry name" value="Nucleotide cyclase"/>
    <property type="match status" value="1"/>
</dbReference>
<dbReference type="Pfam" id="PF00211">
    <property type="entry name" value="Guanylate_cyc"/>
    <property type="match status" value="1"/>
</dbReference>
<proteinExistence type="inferred from homology"/>
<dbReference type="RefSeq" id="WP_290707102.1">
    <property type="nucleotide sequence ID" value="NZ_BAAAVS010000021.1"/>
</dbReference>
<dbReference type="PROSITE" id="PS50125">
    <property type="entry name" value="GUANYLATE_CYCLASE_2"/>
    <property type="match status" value="1"/>
</dbReference>
<sequence>MYRLWQWVWDRHGAQFTVWAILALGVVLLFPVNLTFAAVVLGIERPNNWARAVPLAIAAAAACTIALAAVLTPIAHRCLRPVDRWAAGPGGDRHAALVGTYMYSRQAVPVSTAAGIPVFAALFALSAVIGGASTAHVIQFGAVGAVTGFAANLTAAHGIVEAAMRPARLALTRDSDIGDTMPRARPSFAVWSNTAALTAAFTFSLLGAMLGAAAGNTRPAPLVYVAIAAAVTIWIAAPITVGAAFAPSLTALRDLDDAADRVAAGDYTHRLPVVQDDDLGTLAGSFNRMQTGLLERKHLHSAFGTYVDPALAARLLEQGDNIFTGERRTVTIMFLDIRNFTPYTETHTAETVVGRLNELFEIVVPTVVTTGGHVNKFLGDGALAVFGAPTNLDNHADAALAAARHIHQQVTHHFGNDLHIGIGINTGPVIAGTIGGGGKLEFTLIGDSVNVAARVEQLTKTTGDSILLTQACRSALHDPSPNLLDRGTHRIKGKIEPVHVYGGG</sequence>
<evidence type="ECO:0000256" key="7">
    <source>
        <dbReference type="SAM" id="Phobius"/>
    </source>
</evidence>
<evidence type="ECO:0000259" key="8">
    <source>
        <dbReference type="PROSITE" id="PS50125"/>
    </source>
</evidence>
<dbReference type="Gene3D" id="6.10.340.10">
    <property type="match status" value="1"/>
</dbReference>
<evidence type="ECO:0000256" key="4">
    <source>
        <dbReference type="ARBA" id="ARBA00022692"/>
    </source>
</evidence>
<comment type="subcellular location">
    <subcellularLocation>
        <location evidence="1">Cell membrane</location>
        <topology evidence="1">Multi-pass membrane protein</topology>
    </subcellularLocation>
</comment>